<dbReference type="AlphaFoldDB" id="A0AAV7WRI7"/>
<name>A0AAV7WRI7_PLEWA</name>
<evidence type="ECO:0000313" key="2">
    <source>
        <dbReference type="Proteomes" id="UP001066276"/>
    </source>
</evidence>
<keyword evidence="2" id="KW-1185">Reference proteome</keyword>
<sequence length="125" mass="14398">MLPRKVCTLRARTHITDGGIPKGNRRVSGLVKKEKMRRRGAERECHMSARALTLGDSSHCWKTYAITRTRSNWSLIHSNMADAFPSFKMAVIYPVRISPFSISFLFVKKTPRVQYRPGYRVRVMA</sequence>
<protein>
    <submittedName>
        <fullName evidence="1">Uncharacterized protein</fullName>
    </submittedName>
</protein>
<dbReference type="Proteomes" id="UP001066276">
    <property type="component" value="Chromosome 1_1"/>
</dbReference>
<evidence type="ECO:0000313" key="1">
    <source>
        <dbReference type="EMBL" id="KAJ1215296.1"/>
    </source>
</evidence>
<proteinExistence type="predicted"/>
<comment type="caution">
    <text evidence="1">The sequence shown here is derived from an EMBL/GenBank/DDBJ whole genome shotgun (WGS) entry which is preliminary data.</text>
</comment>
<gene>
    <name evidence="1" type="ORF">NDU88_002905</name>
</gene>
<organism evidence="1 2">
    <name type="scientific">Pleurodeles waltl</name>
    <name type="common">Iberian ribbed newt</name>
    <dbReference type="NCBI Taxonomy" id="8319"/>
    <lineage>
        <taxon>Eukaryota</taxon>
        <taxon>Metazoa</taxon>
        <taxon>Chordata</taxon>
        <taxon>Craniata</taxon>
        <taxon>Vertebrata</taxon>
        <taxon>Euteleostomi</taxon>
        <taxon>Amphibia</taxon>
        <taxon>Batrachia</taxon>
        <taxon>Caudata</taxon>
        <taxon>Salamandroidea</taxon>
        <taxon>Salamandridae</taxon>
        <taxon>Pleurodelinae</taxon>
        <taxon>Pleurodeles</taxon>
    </lineage>
</organism>
<reference evidence="1" key="1">
    <citation type="journal article" date="2022" name="bioRxiv">
        <title>Sequencing and chromosome-scale assembly of the giantPleurodeles waltlgenome.</title>
        <authorList>
            <person name="Brown T."/>
            <person name="Elewa A."/>
            <person name="Iarovenko S."/>
            <person name="Subramanian E."/>
            <person name="Araus A.J."/>
            <person name="Petzold A."/>
            <person name="Susuki M."/>
            <person name="Suzuki K.-i.T."/>
            <person name="Hayashi T."/>
            <person name="Toyoda A."/>
            <person name="Oliveira C."/>
            <person name="Osipova E."/>
            <person name="Leigh N.D."/>
            <person name="Simon A."/>
            <person name="Yun M.H."/>
        </authorList>
    </citation>
    <scope>NUCLEOTIDE SEQUENCE</scope>
    <source>
        <strain evidence="1">20211129_DDA</strain>
        <tissue evidence="1">Liver</tissue>
    </source>
</reference>
<dbReference type="EMBL" id="JANPWB010000001">
    <property type="protein sequence ID" value="KAJ1215296.1"/>
    <property type="molecule type" value="Genomic_DNA"/>
</dbReference>
<accession>A0AAV7WRI7</accession>